<dbReference type="OrthoDB" id="3539120at2"/>
<dbReference type="AlphaFoldDB" id="A0A8H9J3R3"/>
<name>A0A8H9J3R3_9PSEU</name>
<protein>
    <submittedName>
        <fullName evidence="1">Uncharacterized protein</fullName>
    </submittedName>
</protein>
<dbReference type="GO" id="GO:0016746">
    <property type="term" value="F:acyltransferase activity"/>
    <property type="evidence" value="ECO:0007669"/>
    <property type="project" value="InterPro"/>
</dbReference>
<dbReference type="EMBL" id="BNAV01000008">
    <property type="protein sequence ID" value="GHF70390.1"/>
    <property type="molecule type" value="Genomic_DNA"/>
</dbReference>
<dbReference type="Gene3D" id="3.40.47.10">
    <property type="match status" value="1"/>
</dbReference>
<dbReference type="RefSeq" id="WP_145933353.1">
    <property type="nucleotide sequence ID" value="NZ_BNAV01000008.1"/>
</dbReference>
<sequence length="278" mass="29671">MRLAIRRGSTVLEPHRVAHPEIPGLEEYHRDLLRSFGQDLDPAAAANPPAVTHADLVEQLLDGDPLGPVVPDLVLVAYALPDVHPFTTTATHANWRLGNHAASFAVSEQGLAAPFSAVRIADAYFRAGRCSAAVLAVLEQTTLPNQDPLVDKENLVDSGALLLLSAEDDGLPALGVEQIWTQRQPAACARRLAAAVGEPGATLVVEGPWALDHGVSGAGVTVDRLGTRTYGTSVWLALAEHREWAQRYDTVVLHDTDPRSDCCAAVVLRSSREETPGS</sequence>
<accession>A0A8H9J3R3</accession>
<reference evidence="1" key="1">
    <citation type="journal article" date="2014" name="Int. J. Syst. Evol. Microbiol.">
        <title>Complete genome sequence of Corynebacterium casei LMG S-19264T (=DSM 44701T), isolated from a smear-ripened cheese.</title>
        <authorList>
            <consortium name="US DOE Joint Genome Institute (JGI-PGF)"/>
            <person name="Walter F."/>
            <person name="Albersmeier A."/>
            <person name="Kalinowski J."/>
            <person name="Ruckert C."/>
        </authorList>
    </citation>
    <scope>NUCLEOTIDE SEQUENCE</scope>
    <source>
        <strain evidence="1">CGMCC 4.7679</strain>
    </source>
</reference>
<dbReference type="SUPFAM" id="SSF53901">
    <property type="entry name" value="Thiolase-like"/>
    <property type="match status" value="1"/>
</dbReference>
<gene>
    <name evidence="1" type="ORF">GCM10017566_50210</name>
</gene>
<organism evidence="1 2">
    <name type="scientific">Amycolatopsis bartoniae</name>
    <dbReference type="NCBI Taxonomy" id="941986"/>
    <lineage>
        <taxon>Bacteria</taxon>
        <taxon>Bacillati</taxon>
        <taxon>Actinomycetota</taxon>
        <taxon>Actinomycetes</taxon>
        <taxon>Pseudonocardiales</taxon>
        <taxon>Pseudonocardiaceae</taxon>
        <taxon>Amycolatopsis</taxon>
    </lineage>
</organism>
<dbReference type="InterPro" id="IPR016039">
    <property type="entry name" value="Thiolase-like"/>
</dbReference>
<reference evidence="1" key="2">
    <citation type="submission" date="2020-09" db="EMBL/GenBank/DDBJ databases">
        <authorList>
            <person name="Sun Q."/>
            <person name="Zhou Y."/>
        </authorList>
    </citation>
    <scope>NUCLEOTIDE SEQUENCE</scope>
    <source>
        <strain evidence="1">CGMCC 4.7679</strain>
    </source>
</reference>
<evidence type="ECO:0000313" key="1">
    <source>
        <dbReference type="EMBL" id="GHF70390.1"/>
    </source>
</evidence>
<evidence type="ECO:0000313" key="2">
    <source>
        <dbReference type="Proteomes" id="UP000658656"/>
    </source>
</evidence>
<keyword evidence="2" id="KW-1185">Reference proteome</keyword>
<proteinExistence type="predicted"/>
<comment type="caution">
    <text evidence="1">The sequence shown here is derived from an EMBL/GenBank/DDBJ whole genome shotgun (WGS) entry which is preliminary data.</text>
</comment>
<dbReference type="Proteomes" id="UP000658656">
    <property type="component" value="Unassembled WGS sequence"/>
</dbReference>